<dbReference type="InterPro" id="IPR026444">
    <property type="entry name" value="Secre_tail"/>
</dbReference>
<comment type="caution">
    <text evidence="6">Lacks conserved residue(s) required for the propagation of feature annotation.</text>
</comment>
<dbReference type="Pfam" id="PF20009">
    <property type="entry name" value="GEVED"/>
    <property type="match status" value="1"/>
</dbReference>
<evidence type="ECO:0000256" key="1">
    <source>
        <dbReference type="ARBA" id="ARBA00011073"/>
    </source>
</evidence>
<dbReference type="GO" id="GO:0004252">
    <property type="term" value="F:serine-type endopeptidase activity"/>
    <property type="evidence" value="ECO:0007669"/>
    <property type="project" value="InterPro"/>
</dbReference>
<dbReference type="InterPro" id="IPR003137">
    <property type="entry name" value="PA_domain"/>
</dbReference>
<dbReference type="Pfam" id="PF18962">
    <property type="entry name" value="Por_Secre_tail"/>
    <property type="match status" value="1"/>
</dbReference>
<dbReference type="PANTHER" id="PTHR43399:SF4">
    <property type="entry name" value="CELL WALL-ASSOCIATED PROTEASE"/>
    <property type="match status" value="1"/>
</dbReference>
<keyword evidence="12" id="KW-1185">Reference proteome</keyword>
<dbReference type="Proteomes" id="UP000652681">
    <property type="component" value="Unassembled WGS sequence"/>
</dbReference>
<evidence type="ECO:0000256" key="6">
    <source>
        <dbReference type="PROSITE-ProRule" id="PRU01240"/>
    </source>
</evidence>
<dbReference type="GO" id="GO:0006508">
    <property type="term" value="P:proteolysis"/>
    <property type="evidence" value="ECO:0007669"/>
    <property type="project" value="UniProtKB-KW"/>
</dbReference>
<dbReference type="Gene3D" id="3.50.30.30">
    <property type="match status" value="1"/>
</dbReference>
<evidence type="ECO:0000259" key="7">
    <source>
        <dbReference type="Pfam" id="PF00082"/>
    </source>
</evidence>
<keyword evidence="4" id="KW-0378">Hydrolase</keyword>
<dbReference type="InterPro" id="IPR015500">
    <property type="entry name" value="Peptidase_S8_subtilisin-rel"/>
</dbReference>
<dbReference type="Pfam" id="PF02225">
    <property type="entry name" value="PA"/>
    <property type="match status" value="1"/>
</dbReference>
<dbReference type="InterPro" id="IPR051048">
    <property type="entry name" value="Peptidase_S8/S53_subtilisin"/>
</dbReference>
<evidence type="ECO:0000256" key="3">
    <source>
        <dbReference type="ARBA" id="ARBA00022729"/>
    </source>
</evidence>
<dbReference type="PROSITE" id="PS51892">
    <property type="entry name" value="SUBTILASE"/>
    <property type="match status" value="1"/>
</dbReference>
<reference evidence="11" key="1">
    <citation type="submission" date="2020-09" db="EMBL/GenBank/DDBJ databases">
        <title>Taishania pollutisoli gen. nov., sp. nov., Isolated from Tetrabromobisphenol A-Contaminated Soil.</title>
        <authorList>
            <person name="Chen Q."/>
        </authorList>
    </citation>
    <scope>NUCLEOTIDE SEQUENCE</scope>
    <source>
        <strain evidence="11">CZZ-1</strain>
    </source>
</reference>
<evidence type="ECO:0000256" key="2">
    <source>
        <dbReference type="ARBA" id="ARBA00022670"/>
    </source>
</evidence>
<dbReference type="RefSeq" id="WP_216714004.1">
    <property type="nucleotide sequence ID" value="NZ_JACVEL010000004.1"/>
</dbReference>
<dbReference type="NCBIfam" id="TIGR04183">
    <property type="entry name" value="Por_Secre_tail"/>
    <property type="match status" value="1"/>
</dbReference>
<gene>
    <name evidence="11" type="ORF">H9Y05_08135</name>
</gene>
<dbReference type="Pfam" id="PF00082">
    <property type="entry name" value="Peptidase_S8"/>
    <property type="match status" value="1"/>
</dbReference>
<keyword evidence="5" id="KW-0720">Serine protease</keyword>
<evidence type="ECO:0000259" key="8">
    <source>
        <dbReference type="Pfam" id="PF02225"/>
    </source>
</evidence>
<protein>
    <submittedName>
        <fullName evidence="11">S8 family serine peptidase</fullName>
    </submittedName>
</protein>
<sequence length="948" mass="100099">MKHLLLFSLFSVVITASNCFYGQSAKTHFDNKPYVEGEFLIQLTTEQSLKKLIAEAPAEYKLEVLKFVSPPMRIWSIKFDHQAISHEGMQQWLYTRKEVVVADYNYYVQMRSTLPGDPSFTQQWHHNNTGQTGGTADADIDSDLAWDITTGGTTATGEDIVVCMVEGSGGNLNHQDLSPNRWINTAEIPGNGIDDDNNGYIDDYNGWNTVNDNDDTGTGAHGTNCLGMIGAKGDNNLNVAGANWDVKLMVINMSSSLTQSNVIEAYTYPLVMRKRWNQSNGTQGAFVVATSASWGIDGANPASYPLWCQFYDTLGYHGIINIGATTNSNLDVDTAGDMPTACSSTYMVGVGRTDHNDNTAGGYGDQTIEFGAPGINVVTTAGTNGITTTTGTSFACPLTAGVVGLAYSIPCPSFMNIVKSNPRLGADLVLEALINGVDVKAQLATKFITGGRLNAKNTLDLLMTETCSTCFAENISVSTTDAAATITFTINSEVNSVNVHWRAAGASSWVTVTGVTSPYQLTGLDACSAYEFYLETTCTSETGESAITAFSTVGCGNCIDLPYCDAKATGSTQSRIAFLSPSGIVTTITTYTETDNWGGDIEDGYVYGNLVLMSGSGTNTNEGCGTLSNAAALSGNIAVAVRGTCNFSEKALNAQNAGATALLLINNQGTAPASLGSGTGAASVTIPVVMITQAQGAGLLSTITGGGTATGLMGVQHEWIESFALGGTTITSGDNNGYAAADGTNSFALETGTSYPFTLTPGFDGEALPEYTRIWLDANQNGTFETGELVFDQGSASIGAVSNSLTVPVTAAIGSTRMRVQLAYQGTGQTTLPNVCGDFMWGEVEDYCVTISEGGQDTTGVGLEQLTADDLSVFPNPSTDIVSFSWKKQQIPAVISIVDLVGKEMHTTPLDSETTKINVSGFATGTYLYRITGETGRILFTGKLLIRH</sequence>
<dbReference type="PRINTS" id="PR00723">
    <property type="entry name" value="SUBTILISIN"/>
</dbReference>
<dbReference type="InterPro" id="IPR000209">
    <property type="entry name" value="Peptidase_S8/S53_dom"/>
</dbReference>
<evidence type="ECO:0000256" key="5">
    <source>
        <dbReference type="ARBA" id="ARBA00022825"/>
    </source>
</evidence>
<dbReference type="SUPFAM" id="SSF52743">
    <property type="entry name" value="Subtilisin-like"/>
    <property type="match status" value="1"/>
</dbReference>
<dbReference type="Gene3D" id="2.60.40.10">
    <property type="entry name" value="Immunoglobulins"/>
    <property type="match status" value="1"/>
</dbReference>
<dbReference type="CDD" id="cd04818">
    <property type="entry name" value="PA_subtilisin_1"/>
    <property type="match status" value="1"/>
</dbReference>
<dbReference type="SUPFAM" id="SSF52025">
    <property type="entry name" value="PA domain"/>
    <property type="match status" value="1"/>
</dbReference>
<evidence type="ECO:0000313" key="11">
    <source>
        <dbReference type="EMBL" id="MBC9812439.1"/>
    </source>
</evidence>
<evidence type="ECO:0000313" key="12">
    <source>
        <dbReference type="Proteomes" id="UP000652681"/>
    </source>
</evidence>
<proteinExistence type="inferred from homology"/>
<dbReference type="InterPro" id="IPR046450">
    <property type="entry name" value="PA_dom_sf"/>
</dbReference>
<feature type="domain" description="GEVED" evidence="10">
    <location>
        <begin position="771"/>
        <end position="850"/>
    </location>
</feature>
<dbReference type="PANTHER" id="PTHR43399">
    <property type="entry name" value="SUBTILISIN-RELATED"/>
    <property type="match status" value="1"/>
</dbReference>
<dbReference type="AlphaFoldDB" id="A0A8J6P5U0"/>
<keyword evidence="3" id="KW-0732">Signal</keyword>
<dbReference type="InterPro" id="IPR036852">
    <property type="entry name" value="Peptidase_S8/S53_dom_sf"/>
</dbReference>
<feature type="domain" description="PA" evidence="8">
    <location>
        <begin position="608"/>
        <end position="697"/>
    </location>
</feature>
<accession>A0A8J6P5U0</accession>
<evidence type="ECO:0000259" key="10">
    <source>
        <dbReference type="Pfam" id="PF20009"/>
    </source>
</evidence>
<evidence type="ECO:0000256" key="4">
    <source>
        <dbReference type="ARBA" id="ARBA00022801"/>
    </source>
</evidence>
<dbReference type="Gene3D" id="3.40.50.200">
    <property type="entry name" value="Peptidase S8/S53 domain"/>
    <property type="match status" value="1"/>
</dbReference>
<dbReference type="PROSITE" id="PS00138">
    <property type="entry name" value="SUBTILASE_SER"/>
    <property type="match status" value="1"/>
</dbReference>
<feature type="domain" description="Peptidase S8/S53" evidence="7">
    <location>
        <begin position="158"/>
        <end position="408"/>
    </location>
</feature>
<name>A0A8J6P5U0_9FLAO</name>
<organism evidence="11 12">
    <name type="scientific">Taishania pollutisoli</name>
    <dbReference type="NCBI Taxonomy" id="2766479"/>
    <lineage>
        <taxon>Bacteria</taxon>
        <taxon>Pseudomonadati</taxon>
        <taxon>Bacteroidota</taxon>
        <taxon>Flavobacteriia</taxon>
        <taxon>Flavobacteriales</taxon>
        <taxon>Crocinitomicaceae</taxon>
        <taxon>Taishania</taxon>
    </lineage>
</organism>
<feature type="domain" description="Secretion system C-terminal sorting" evidence="9">
    <location>
        <begin position="873"/>
        <end position="938"/>
    </location>
</feature>
<dbReference type="InterPro" id="IPR023828">
    <property type="entry name" value="Peptidase_S8_Ser-AS"/>
</dbReference>
<evidence type="ECO:0000259" key="9">
    <source>
        <dbReference type="Pfam" id="PF18962"/>
    </source>
</evidence>
<comment type="caution">
    <text evidence="11">The sequence shown here is derived from an EMBL/GenBank/DDBJ whole genome shotgun (WGS) entry which is preliminary data.</text>
</comment>
<keyword evidence="2" id="KW-0645">Protease</keyword>
<dbReference type="InterPro" id="IPR045474">
    <property type="entry name" value="GEVED"/>
</dbReference>
<dbReference type="InterPro" id="IPR013783">
    <property type="entry name" value="Ig-like_fold"/>
</dbReference>
<dbReference type="EMBL" id="JACVEL010000004">
    <property type="protein sequence ID" value="MBC9812439.1"/>
    <property type="molecule type" value="Genomic_DNA"/>
</dbReference>
<comment type="similarity">
    <text evidence="1 6">Belongs to the peptidase S8 family.</text>
</comment>